<evidence type="ECO:0000256" key="3">
    <source>
        <dbReference type="SAM" id="MobiDB-lite"/>
    </source>
</evidence>
<evidence type="ECO:0000256" key="2">
    <source>
        <dbReference type="ARBA" id="ARBA00023008"/>
    </source>
</evidence>
<protein>
    <recommendedName>
        <fullName evidence="6">Transcriptional regulator</fullName>
    </recommendedName>
</protein>
<dbReference type="RefSeq" id="WP_013118645.1">
    <property type="nucleotide sequence ID" value="NC_014151.1"/>
</dbReference>
<dbReference type="Proteomes" id="UP000000849">
    <property type="component" value="Chromosome"/>
</dbReference>
<dbReference type="Gene3D" id="1.20.58.1000">
    <property type="entry name" value="Metal-sensitive repressor, helix protomer"/>
    <property type="match status" value="1"/>
</dbReference>
<dbReference type="OrthoDB" id="9811244at2"/>
<dbReference type="EMBL" id="CP001964">
    <property type="protein sequence ID" value="ADG76317.1"/>
    <property type="molecule type" value="Genomic_DNA"/>
</dbReference>
<dbReference type="GO" id="GO:0003677">
    <property type="term" value="F:DNA binding"/>
    <property type="evidence" value="ECO:0007669"/>
    <property type="project" value="InterPro"/>
</dbReference>
<dbReference type="KEGG" id="cfl:Cfla_3443"/>
<name>D5UCT2_CELFN</name>
<evidence type="ECO:0000313" key="5">
    <source>
        <dbReference type="Proteomes" id="UP000000849"/>
    </source>
</evidence>
<evidence type="ECO:0000313" key="4">
    <source>
        <dbReference type="EMBL" id="ADG76317.1"/>
    </source>
</evidence>
<dbReference type="PANTHER" id="PTHR33677">
    <property type="entry name" value="TRANSCRIPTIONAL REPRESSOR FRMR-RELATED"/>
    <property type="match status" value="1"/>
</dbReference>
<organism evidence="4 5">
    <name type="scientific">Cellulomonas flavigena (strain ATCC 482 / DSM 20109 / BCRC 11376 / JCM 18109 / NBRC 3775 / NCIMB 8073 / NRS 134)</name>
    <dbReference type="NCBI Taxonomy" id="446466"/>
    <lineage>
        <taxon>Bacteria</taxon>
        <taxon>Bacillati</taxon>
        <taxon>Actinomycetota</taxon>
        <taxon>Actinomycetes</taxon>
        <taxon>Micrococcales</taxon>
        <taxon>Cellulomonadaceae</taxon>
        <taxon>Cellulomonas</taxon>
    </lineage>
</organism>
<reference evidence="4 5" key="1">
    <citation type="journal article" date="2010" name="Stand. Genomic Sci.">
        <title>Complete genome sequence of Cellulomonas flavigena type strain (134).</title>
        <authorList>
            <person name="Abt B."/>
            <person name="Foster B."/>
            <person name="Lapidus A."/>
            <person name="Clum A."/>
            <person name="Sun H."/>
            <person name="Pukall R."/>
            <person name="Lucas S."/>
            <person name="Glavina Del Rio T."/>
            <person name="Nolan M."/>
            <person name="Tice H."/>
            <person name="Cheng J.F."/>
            <person name="Pitluck S."/>
            <person name="Liolios K."/>
            <person name="Ivanova N."/>
            <person name="Mavromatis K."/>
            <person name="Ovchinnikova G."/>
            <person name="Pati A."/>
            <person name="Goodwin L."/>
            <person name="Chen A."/>
            <person name="Palaniappan K."/>
            <person name="Land M."/>
            <person name="Hauser L."/>
            <person name="Chang Y.J."/>
            <person name="Jeffries C.D."/>
            <person name="Rohde M."/>
            <person name="Goker M."/>
            <person name="Woyke T."/>
            <person name="Bristow J."/>
            <person name="Eisen J.A."/>
            <person name="Markowitz V."/>
            <person name="Hugenholtz P."/>
            <person name="Kyrpides N.C."/>
            <person name="Klenk H.P."/>
        </authorList>
    </citation>
    <scope>NUCLEOTIDE SEQUENCE [LARGE SCALE GENOMIC DNA]</scope>
    <source>
        <strain evidence="5">ATCC 482 / DSM 20109 / BCRC 11376 / JCM 18109 / NBRC 3775 / NCIMB 8073 / NRS 134</strain>
    </source>
</reference>
<evidence type="ECO:0000256" key="1">
    <source>
        <dbReference type="ARBA" id="ARBA00005428"/>
    </source>
</evidence>
<feature type="compositionally biased region" description="Polar residues" evidence="3">
    <location>
        <begin position="1"/>
        <end position="10"/>
    </location>
</feature>
<keyword evidence="5" id="KW-1185">Reference proteome</keyword>
<proteinExistence type="inferred from homology"/>
<accession>D5UCT2</accession>
<keyword evidence="2" id="KW-0186">Copper</keyword>
<dbReference type="InterPro" id="IPR038390">
    <property type="entry name" value="Metal_Tscrpt_repr_sf"/>
</dbReference>
<dbReference type="STRING" id="446466.Cfla_3443"/>
<dbReference type="eggNOG" id="COG1937">
    <property type="taxonomic scope" value="Bacteria"/>
</dbReference>
<dbReference type="Pfam" id="PF02583">
    <property type="entry name" value="Trns_repr_metal"/>
    <property type="match status" value="1"/>
</dbReference>
<gene>
    <name evidence="4" type="ordered locus">Cfla_3443</name>
</gene>
<comment type="similarity">
    <text evidence="1">Belongs to the CsoR family.</text>
</comment>
<evidence type="ECO:0008006" key="6">
    <source>
        <dbReference type="Google" id="ProtNLM"/>
    </source>
</evidence>
<dbReference type="PANTHER" id="PTHR33677:SF3">
    <property type="entry name" value="COPPER-SENSING TRANSCRIPTIONAL REPRESSOR RICR"/>
    <property type="match status" value="1"/>
</dbReference>
<dbReference type="InterPro" id="IPR003735">
    <property type="entry name" value="Metal_Tscrpt_repr"/>
</dbReference>
<dbReference type="CDD" id="cd10148">
    <property type="entry name" value="CsoR-like_DUF156"/>
    <property type="match status" value="1"/>
</dbReference>
<dbReference type="GO" id="GO:0046872">
    <property type="term" value="F:metal ion binding"/>
    <property type="evidence" value="ECO:0007669"/>
    <property type="project" value="InterPro"/>
</dbReference>
<feature type="region of interest" description="Disordered" evidence="3">
    <location>
        <begin position="1"/>
        <end position="34"/>
    </location>
</feature>
<sequence length="119" mass="12650">MAVTTSTSQPVDAPTAPPDAHAHAGPTHGYTPAKDEYLRRLRRVEGQVRGIARMVDQDVYCIDVLTQIAAVTKALQAVGIGLVEDHLSHCVVDAARQSPEAGAEKVREASAAIARLVRS</sequence>
<dbReference type="GO" id="GO:0045892">
    <property type="term" value="P:negative regulation of DNA-templated transcription"/>
    <property type="evidence" value="ECO:0007669"/>
    <property type="project" value="UniProtKB-ARBA"/>
</dbReference>
<dbReference type="AlphaFoldDB" id="D5UCT2"/>
<dbReference type="HOGENOM" id="CLU_130332_0_1_11"/>